<evidence type="ECO:0000256" key="5">
    <source>
        <dbReference type="ARBA" id="ARBA00022989"/>
    </source>
</evidence>
<feature type="transmembrane region" description="Helical" evidence="8">
    <location>
        <begin position="54"/>
        <end position="78"/>
    </location>
</feature>
<keyword evidence="7 8" id="KW-0472">Membrane</keyword>
<evidence type="ECO:0000256" key="8">
    <source>
        <dbReference type="SAM" id="Phobius"/>
    </source>
</evidence>
<name>A0A0F9YZB8_9ZZZZ</name>
<feature type="transmembrane region" description="Helical" evidence="8">
    <location>
        <begin position="99"/>
        <end position="122"/>
    </location>
</feature>
<feature type="transmembrane region" description="Helical" evidence="8">
    <location>
        <begin position="180"/>
        <end position="204"/>
    </location>
</feature>
<dbReference type="NCBIfam" id="TIGR01473">
    <property type="entry name" value="cyoE_ctaB"/>
    <property type="match status" value="1"/>
</dbReference>
<comment type="caution">
    <text evidence="9">The sequence shown here is derived from an EMBL/GenBank/DDBJ whole genome shotgun (WGS) entry which is preliminary data.</text>
</comment>
<dbReference type="InterPro" id="IPR030470">
    <property type="entry name" value="UbiA_prenylTrfase_CS"/>
</dbReference>
<evidence type="ECO:0008006" key="10">
    <source>
        <dbReference type="Google" id="ProtNLM"/>
    </source>
</evidence>
<dbReference type="PANTHER" id="PTHR43448">
    <property type="entry name" value="PROTOHEME IX FARNESYLTRANSFERASE, MITOCHONDRIAL"/>
    <property type="match status" value="1"/>
</dbReference>
<evidence type="ECO:0000256" key="6">
    <source>
        <dbReference type="ARBA" id="ARBA00023133"/>
    </source>
</evidence>
<feature type="transmembrane region" description="Helical" evidence="8">
    <location>
        <begin position="30"/>
        <end position="48"/>
    </location>
</feature>
<evidence type="ECO:0000256" key="2">
    <source>
        <dbReference type="ARBA" id="ARBA00022475"/>
    </source>
</evidence>
<feature type="transmembrane region" description="Helical" evidence="8">
    <location>
        <begin position="152"/>
        <end position="174"/>
    </location>
</feature>
<reference evidence="9" key="1">
    <citation type="journal article" date="2015" name="Nature">
        <title>Complex archaea that bridge the gap between prokaryotes and eukaryotes.</title>
        <authorList>
            <person name="Spang A."/>
            <person name="Saw J.H."/>
            <person name="Jorgensen S.L."/>
            <person name="Zaremba-Niedzwiedzka K."/>
            <person name="Martijn J."/>
            <person name="Lind A.E."/>
            <person name="van Eijk R."/>
            <person name="Schleper C."/>
            <person name="Guy L."/>
            <person name="Ettema T.J."/>
        </authorList>
    </citation>
    <scope>NUCLEOTIDE SEQUENCE</scope>
</reference>
<evidence type="ECO:0000313" key="9">
    <source>
        <dbReference type="EMBL" id="KKO10099.1"/>
    </source>
</evidence>
<dbReference type="HAMAP" id="MF_00154">
    <property type="entry name" value="CyoE_CtaB"/>
    <property type="match status" value="1"/>
</dbReference>
<accession>A0A0F9YZB8</accession>
<proteinExistence type="inferred from homology"/>
<keyword evidence="6" id="KW-0350">Heme biosynthesis</keyword>
<evidence type="ECO:0000256" key="3">
    <source>
        <dbReference type="ARBA" id="ARBA00022679"/>
    </source>
</evidence>
<dbReference type="CDD" id="cd13957">
    <property type="entry name" value="PT_UbiA_Cox10"/>
    <property type="match status" value="1"/>
</dbReference>
<dbReference type="InterPro" id="IPR006369">
    <property type="entry name" value="Protohaem_IX_farnesylTrfase"/>
</dbReference>
<feature type="transmembrane region" description="Helical" evidence="8">
    <location>
        <begin position="128"/>
        <end position="145"/>
    </location>
</feature>
<gene>
    <name evidence="9" type="ORF">LCGC14_0026310</name>
</gene>
<evidence type="ECO:0000256" key="1">
    <source>
        <dbReference type="ARBA" id="ARBA00004651"/>
    </source>
</evidence>
<dbReference type="PANTHER" id="PTHR43448:SF2">
    <property type="entry name" value="PROTOHEME IX FARNESYLTRANSFERASE, MITOCHONDRIAL"/>
    <property type="match status" value="1"/>
</dbReference>
<organism evidence="9">
    <name type="scientific">marine sediment metagenome</name>
    <dbReference type="NCBI Taxonomy" id="412755"/>
    <lineage>
        <taxon>unclassified sequences</taxon>
        <taxon>metagenomes</taxon>
        <taxon>ecological metagenomes</taxon>
    </lineage>
</organism>
<dbReference type="FunFam" id="1.10.357.140:FF:000001">
    <property type="entry name" value="Protoheme IX farnesyltransferase"/>
    <property type="match status" value="1"/>
</dbReference>
<keyword evidence="5 8" id="KW-1133">Transmembrane helix</keyword>
<protein>
    <recommendedName>
        <fullName evidence="10">Heme O synthase</fullName>
    </recommendedName>
</protein>
<dbReference type="PROSITE" id="PS00943">
    <property type="entry name" value="UBIA"/>
    <property type="match status" value="1"/>
</dbReference>
<dbReference type="GO" id="GO:0005886">
    <property type="term" value="C:plasma membrane"/>
    <property type="evidence" value="ECO:0007669"/>
    <property type="project" value="UniProtKB-SubCell"/>
</dbReference>
<evidence type="ECO:0000256" key="7">
    <source>
        <dbReference type="ARBA" id="ARBA00023136"/>
    </source>
</evidence>
<feature type="transmembrane region" description="Helical" evidence="8">
    <location>
        <begin position="225"/>
        <end position="243"/>
    </location>
</feature>
<comment type="subcellular location">
    <subcellularLocation>
        <location evidence="1">Cell membrane</location>
        <topology evidence="1">Multi-pass membrane protein</topology>
    </subcellularLocation>
</comment>
<keyword evidence="4 8" id="KW-0812">Transmembrane</keyword>
<dbReference type="Gene3D" id="1.10.357.140">
    <property type="entry name" value="UbiA prenyltransferase"/>
    <property type="match status" value="1"/>
</dbReference>
<dbReference type="InterPro" id="IPR044878">
    <property type="entry name" value="UbiA_sf"/>
</dbReference>
<keyword evidence="3" id="KW-0808">Transferase</keyword>
<sequence>MDHAASASQHDDRLIVAPSRWRDLLELTKPGIIGGNLIATLGGYFLAAQGQFEWLSFVSVMVGIALIIASGCACNNVIDRDIDALMARTRHRPLVRGSISITQALGVSALLGVTGVVCLALGTNGLTVALAVIGWGVYVGLYSLYMKRRSEYGTLVGSLSGAMPPVVGYCAVTGQFDSGAFMLLVIFCLWQMPHSYAIAIFRYADYRRASIPVLPVVRGIKMAKHHILGYIVAFIPASLALVLASQAGMGYLCVALIMGGYWLYLALRGYRLDDDVRWAKKVFGVSILTITAMSLVMVLEAMVPMWV</sequence>
<dbReference type="InterPro" id="IPR000537">
    <property type="entry name" value="UbiA_prenyltransferase"/>
</dbReference>
<feature type="transmembrane region" description="Helical" evidence="8">
    <location>
        <begin position="282"/>
        <end position="306"/>
    </location>
</feature>
<dbReference type="EMBL" id="LAZR01000005">
    <property type="protein sequence ID" value="KKO10099.1"/>
    <property type="molecule type" value="Genomic_DNA"/>
</dbReference>
<dbReference type="NCBIfam" id="NF003348">
    <property type="entry name" value="PRK04375.1-1"/>
    <property type="match status" value="1"/>
</dbReference>
<evidence type="ECO:0000256" key="4">
    <source>
        <dbReference type="ARBA" id="ARBA00022692"/>
    </source>
</evidence>
<keyword evidence="2" id="KW-1003">Cell membrane</keyword>
<feature type="transmembrane region" description="Helical" evidence="8">
    <location>
        <begin position="249"/>
        <end position="270"/>
    </location>
</feature>
<dbReference type="GO" id="GO:0048034">
    <property type="term" value="P:heme O biosynthetic process"/>
    <property type="evidence" value="ECO:0007669"/>
    <property type="project" value="TreeGrafter"/>
</dbReference>
<dbReference type="GO" id="GO:0008495">
    <property type="term" value="F:protoheme IX farnesyltransferase activity"/>
    <property type="evidence" value="ECO:0007669"/>
    <property type="project" value="InterPro"/>
</dbReference>
<dbReference type="AlphaFoldDB" id="A0A0F9YZB8"/>
<dbReference type="Pfam" id="PF01040">
    <property type="entry name" value="UbiA"/>
    <property type="match status" value="1"/>
</dbReference>